<feature type="region of interest" description="Disordered" evidence="1">
    <location>
        <begin position="97"/>
        <end position="148"/>
    </location>
</feature>
<comment type="caution">
    <text evidence="2">The sequence shown here is derived from an EMBL/GenBank/DDBJ whole genome shotgun (WGS) entry which is preliminary data.</text>
</comment>
<feature type="compositionally biased region" description="Low complexity" evidence="1">
    <location>
        <begin position="40"/>
        <end position="50"/>
    </location>
</feature>
<keyword evidence="3" id="KW-1185">Reference proteome</keyword>
<sequence>MEQYRQRSCKTALGFEGSIIIADGEPAIQISVASDDEDAATSSFAPPSASNCMSANLSTPIPPTPSHISDTNPSRHPLLPILYGHVERMEGSLQPKKLWGWQPHQRRKRERPRAKWNTQIQKDMQRRQLEDNQWEDKKARRLGCERRP</sequence>
<reference evidence="2" key="1">
    <citation type="submission" date="2019-08" db="EMBL/GenBank/DDBJ databases">
        <title>The genome of the North American firefly Photinus pyralis.</title>
        <authorList>
            <consortium name="Photinus pyralis genome working group"/>
            <person name="Fallon T.R."/>
            <person name="Sander Lower S.E."/>
            <person name="Weng J.-K."/>
        </authorList>
    </citation>
    <scope>NUCLEOTIDE SEQUENCE</scope>
    <source>
        <strain evidence="2">TRF0915ILg1</strain>
        <tissue evidence="2">Whole body</tissue>
    </source>
</reference>
<evidence type="ECO:0000313" key="3">
    <source>
        <dbReference type="Proteomes" id="UP000801492"/>
    </source>
</evidence>
<dbReference type="EMBL" id="VTPC01002159">
    <property type="protein sequence ID" value="KAF2900499.1"/>
    <property type="molecule type" value="Genomic_DNA"/>
</dbReference>
<feature type="region of interest" description="Disordered" evidence="1">
    <location>
        <begin position="34"/>
        <end position="75"/>
    </location>
</feature>
<feature type="compositionally biased region" description="Basic and acidic residues" evidence="1">
    <location>
        <begin position="123"/>
        <end position="148"/>
    </location>
</feature>
<evidence type="ECO:0000256" key="1">
    <source>
        <dbReference type="SAM" id="MobiDB-lite"/>
    </source>
</evidence>
<dbReference type="AlphaFoldDB" id="A0A8K0DA12"/>
<organism evidence="2 3">
    <name type="scientific">Ignelater luminosus</name>
    <name type="common">Cucubano</name>
    <name type="synonym">Pyrophorus luminosus</name>
    <dbReference type="NCBI Taxonomy" id="2038154"/>
    <lineage>
        <taxon>Eukaryota</taxon>
        <taxon>Metazoa</taxon>
        <taxon>Ecdysozoa</taxon>
        <taxon>Arthropoda</taxon>
        <taxon>Hexapoda</taxon>
        <taxon>Insecta</taxon>
        <taxon>Pterygota</taxon>
        <taxon>Neoptera</taxon>
        <taxon>Endopterygota</taxon>
        <taxon>Coleoptera</taxon>
        <taxon>Polyphaga</taxon>
        <taxon>Elateriformia</taxon>
        <taxon>Elateroidea</taxon>
        <taxon>Elateridae</taxon>
        <taxon>Agrypninae</taxon>
        <taxon>Pyrophorini</taxon>
        <taxon>Ignelater</taxon>
    </lineage>
</organism>
<accession>A0A8K0DA12</accession>
<gene>
    <name evidence="2" type="ORF">ILUMI_05689</name>
</gene>
<feature type="compositionally biased region" description="Basic residues" evidence="1">
    <location>
        <begin position="104"/>
        <end position="114"/>
    </location>
</feature>
<protein>
    <submittedName>
        <fullName evidence="2">Uncharacterized protein</fullName>
    </submittedName>
</protein>
<name>A0A8K0DA12_IGNLU</name>
<proteinExistence type="predicted"/>
<dbReference type="Proteomes" id="UP000801492">
    <property type="component" value="Unassembled WGS sequence"/>
</dbReference>
<evidence type="ECO:0000313" key="2">
    <source>
        <dbReference type="EMBL" id="KAF2900499.1"/>
    </source>
</evidence>